<protein>
    <submittedName>
        <fullName evidence="1">Uncharacterized protein</fullName>
    </submittedName>
</protein>
<sequence>MYLLNIQVALIFELDEQIIFTLGERLKEAQKKYIANLQLLNVPNGVPPEAPRLLFMASNFNLNISLNRVDIFITPPDQIKTNINACLNYALTTINSLYNLLLKNVVKYNWCGIILNLNYPEKIQPSIKAMVKIAPYILKTDSKGREMASLNLQIGFKEPPYFKNITIFGYDQYQLAIPTPNVQNPNQDIQNTPIEESGITILLDINNKPQSDKNSFENDFSNLIKKIEISYMSLLDELNLEGVINA</sequence>
<proteinExistence type="predicted"/>
<evidence type="ECO:0000313" key="1">
    <source>
        <dbReference type="EMBL" id="AGS51653.1"/>
    </source>
</evidence>
<dbReference type="AlphaFoldDB" id="A0A806KF57"/>
<reference evidence="1" key="1">
    <citation type="submission" date="2012-03" db="EMBL/GenBank/DDBJ databases">
        <title>Functional metagenomics reveals considerable lignocellulase gene clusters in the gut microbiome of a wood-feeding higher termite.</title>
        <authorList>
            <person name="Liu N."/>
        </authorList>
    </citation>
    <scope>NUCLEOTIDE SEQUENCE</scope>
</reference>
<accession>A0A806KF57</accession>
<dbReference type="EMBL" id="JQ844167">
    <property type="protein sequence ID" value="AGS51653.1"/>
    <property type="molecule type" value="Genomic_DNA"/>
</dbReference>
<organism evidence="1">
    <name type="scientific">uncultured bacterium contig00026</name>
    <dbReference type="NCBI Taxonomy" id="1181515"/>
    <lineage>
        <taxon>Bacteria</taxon>
        <taxon>environmental samples</taxon>
    </lineage>
</organism>
<name>A0A806KF57_9BACT</name>